<proteinExistence type="predicted"/>
<reference evidence="3" key="1">
    <citation type="submission" date="2021-03" db="EMBL/GenBank/DDBJ databases">
        <title>Chromosome level genome of the anhydrobiotic midge Polypedilum vanderplanki.</title>
        <authorList>
            <person name="Yoshida Y."/>
            <person name="Kikawada T."/>
            <person name="Gusev O."/>
        </authorList>
    </citation>
    <scope>NUCLEOTIDE SEQUENCE</scope>
    <source>
        <strain evidence="3">NIAS01</strain>
        <tissue evidence="3">Whole body or cell culture</tissue>
    </source>
</reference>
<evidence type="ECO:0000313" key="3">
    <source>
        <dbReference type="EMBL" id="KAG5680454.1"/>
    </source>
</evidence>
<evidence type="ECO:0000256" key="1">
    <source>
        <dbReference type="SAM" id="Coils"/>
    </source>
</evidence>
<protein>
    <recommendedName>
        <fullName evidence="5">Leucine rich repeat protein</fullName>
    </recommendedName>
</protein>
<dbReference type="InterPro" id="IPR032675">
    <property type="entry name" value="LRR_dom_sf"/>
</dbReference>
<dbReference type="EMBL" id="JADBJN010000001">
    <property type="protein sequence ID" value="KAG5680454.1"/>
    <property type="molecule type" value="Genomic_DNA"/>
</dbReference>
<evidence type="ECO:0000313" key="4">
    <source>
        <dbReference type="Proteomes" id="UP001107558"/>
    </source>
</evidence>
<sequence length="383" mass="45330">MKFIGLAILICCFLTFTVGNSVTIKCNYYMSGNWPTYRRGYQCDVQNKEVFTGERVTIENVEGNHENGKSDDDVKFFFIDSAYLKYFPRNLENVFKNLELIFIQYSKLIEITSEDLKPFPKLKNFKLYENPIEVIREDLFIHNIELEVLDLYKNEINHIYPKALSHLNKLRAIDLRGNVCEFDKNQATTRSEVLEIIKKIEQGQCLSPKYTTTTTTENPLILENKQLKQQNEQKQNKNLKLKNVPNKKEKNVKKLAEENQKLREIIEEQDKELKEQKTKIENMTLINQEIKDKIKNIEAKNEEMEKNIEKILKISEKAFEKFEKQNSDLANIHKIIEKLEKHEIKSQNDFIKLSTNYESLNYQFSNFTLLVHQLMETIESRKH</sequence>
<name>A0A9J6CFR5_POLVA</name>
<dbReference type="AlphaFoldDB" id="A0A9J6CFR5"/>
<dbReference type="Gene3D" id="3.80.10.10">
    <property type="entry name" value="Ribonuclease Inhibitor"/>
    <property type="match status" value="1"/>
</dbReference>
<dbReference type="InterPro" id="IPR001611">
    <property type="entry name" value="Leu-rich_rpt"/>
</dbReference>
<gene>
    <name evidence="3" type="ORF">PVAND_009962</name>
</gene>
<dbReference type="Pfam" id="PF13855">
    <property type="entry name" value="LRR_8"/>
    <property type="match status" value="1"/>
</dbReference>
<keyword evidence="2" id="KW-0732">Signal</keyword>
<keyword evidence="1" id="KW-0175">Coiled coil</keyword>
<organism evidence="3 4">
    <name type="scientific">Polypedilum vanderplanki</name>
    <name type="common">Sleeping chironomid midge</name>
    <dbReference type="NCBI Taxonomy" id="319348"/>
    <lineage>
        <taxon>Eukaryota</taxon>
        <taxon>Metazoa</taxon>
        <taxon>Ecdysozoa</taxon>
        <taxon>Arthropoda</taxon>
        <taxon>Hexapoda</taxon>
        <taxon>Insecta</taxon>
        <taxon>Pterygota</taxon>
        <taxon>Neoptera</taxon>
        <taxon>Endopterygota</taxon>
        <taxon>Diptera</taxon>
        <taxon>Nematocera</taxon>
        <taxon>Chironomoidea</taxon>
        <taxon>Chironomidae</taxon>
        <taxon>Chironominae</taxon>
        <taxon>Polypedilum</taxon>
        <taxon>Polypedilum</taxon>
    </lineage>
</organism>
<keyword evidence="4" id="KW-1185">Reference proteome</keyword>
<dbReference type="OrthoDB" id="4691307at2759"/>
<dbReference type="SUPFAM" id="SSF52058">
    <property type="entry name" value="L domain-like"/>
    <property type="match status" value="1"/>
</dbReference>
<feature type="signal peptide" evidence="2">
    <location>
        <begin position="1"/>
        <end position="19"/>
    </location>
</feature>
<evidence type="ECO:0000256" key="2">
    <source>
        <dbReference type="SAM" id="SignalP"/>
    </source>
</evidence>
<comment type="caution">
    <text evidence="3">The sequence shown here is derived from an EMBL/GenBank/DDBJ whole genome shotgun (WGS) entry which is preliminary data.</text>
</comment>
<evidence type="ECO:0008006" key="5">
    <source>
        <dbReference type="Google" id="ProtNLM"/>
    </source>
</evidence>
<dbReference type="Proteomes" id="UP001107558">
    <property type="component" value="Chromosome 1"/>
</dbReference>
<feature type="chain" id="PRO_5039897863" description="Leucine rich repeat protein" evidence="2">
    <location>
        <begin position="20"/>
        <end position="383"/>
    </location>
</feature>
<accession>A0A9J6CFR5</accession>
<feature type="coiled-coil region" evidence="1">
    <location>
        <begin position="222"/>
        <end position="321"/>
    </location>
</feature>